<protein>
    <recommendedName>
        <fullName evidence="5">DUF4124 domain-containing protein</fullName>
    </recommendedName>
</protein>
<organism evidence="3 4">
    <name type="scientific">Ahniella affigens</name>
    <dbReference type="NCBI Taxonomy" id="2021234"/>
    <lineage>
        <taxon>Bacteria</taxon>
        <taxon>Pseudomonadati</taxon>
        <taxon>Pseudomonadota</taxon>
        <taxon>Gammaproteobacteria</taxon>
        <taxon>Lysobacterales</taxon>
        <taxon>Rhodanobacteraceae</taxon>
        <taxon>Ahniella</taxon>
    </lineage>
</organism>
<dbReference type="OrthoDB" id="7068596at2"/>
<dbReference type="AlphaFoldDB" id="A0A2P1PW93"/>
<evidence type="ECO:0000256" key="2">
    <source>
        <dbReference type="SAM" id="SignalP"/>
    </source>
</evidence>
<dbReference type="Proteomes" id="UP000241074">
    <property type="component" value="Chromosome"/>
</dbReference>
<evidence type="ECO:0000256" key="1">
    <source>
        <dbReference type="SAM" id="MobiDB-lite"/>
    </source>
</evidence>
<feature type="chain" id="PRO_5015147408" description="DUF4124 domain-containing protein" evidence="2">
    <location>
        <begin position="28"/>
        <end position="161"/>
    </location>
</feature>
<feature type="compositionally biased region" description="Low complexity" evidence="1">
    <location>
        <begin position="66"/>
        <end position="79"/>
    </location>
</feature>
<evidence type="ECO:0000313" key="4">
    <source>
        <dbReference type="Proteomes" id="UP000241074"/>
    </source>
</evidence>
<dbReference type="RefSeq" id="WP_106893051.1">
    <property type="nucleotide sequence ID" value="NZ_CP027860.1"/>
</dbReference>
<feature type="compositionally biased region" description="Basic and acidic residues" evidence="1">
    <location>
        <begin position="43"/>
        <end position="53"/>
    </location>
</feature>
<accession>A0A2P1PW93</accession>
<evidence type="ECO:0000313" key="3">
    <source>
        <dbReference type="EMBL" id="AVP99131.1"/>
    </source>
</evidence>
<name>A0A2P1PW93_9GAMM</name>
<feature type="signal peptide" evidence="2">
    <location>
        <begin position="1"/>
        <end position="27"/>
    </location>
</feature>
<gene>
    <name evidence="3" type="ORF">C7S18_19015</name>
</gene>
<feature type="region of interest" description="Disordered" evidence="1">
    <location>
        <begin position="43"/>
        <end position="101"/>
    </location>
</feature>
<dbReference type="KEGG" id="xba:C7S18_19015"/>
<sequence>MRNLNAPFVSLLLLAMTVALPSGPAEAGKKFYKWQDEQGVWHYDETKPKDRESAAINVTQRGSANDSDPAASTPASTQPAPTPATEPVPTDIAESDEDAESKVIANRQAACEKATTAVSMYENYARVTVDTDNDGVQEPLNTQQQLERLKEARAAVKEYCN</sequence>
<keyword evidence="2" id="KW-0732">Signal</keyword>
<reference evidence="3 4" key="1">
    <citation type="submission" date="2018-03" db="EMBL/GenBank/DDBJ databases">
        <title>Ahniella affigens gen. nov., sp. nov., a gammaproteobacterium isolated from sandy soil near a stream.</title>
        <authorList>
            <person name="Ko Y."/>
            <person name="Kim J.-H."/>
        </authorList>
    </citation>
    <scope>NUCLEOTIDE SEQUENCE [LARGE SCALE GENOMIC DNA]</scope>
    <source>
        <strain evidence="3 4">D13</strain>
    </source>
</reference>
<proteinExistence type="predicted"/>
<keyword evidence="4" id="KW-1185">Reference proteome</keyword>
<reference evidence="3 4" key="2">
    <citation type="submission" date="2018-03" db="EMBL/GenBank/DDBJ databases">
        <authorList>
            <person name="Keele B.F."/>
        </authorList>
    </citation>
    <scope>NUCLEOTIDE SEQUENCE [LARGE SCALE GENOMIC DNA]</scope>
    <source>
        <strain evidence="3 4">D13</strain>
    </source>
</reference>
<dbReference type="EMBL" id="CP027860">
    <property type="protein sequence ID" value="AVP99131.1"/>
    <property type="molecule type" value="Genomic_DNA"/>
</dbReference>
<feature type="compositionally biased region" description="Polar residues" evidence="1">
    <location>
        <begin position="56"/>
        <end position="65"/>
    </location>
</feature>
<evidence type="ECO:0008006" key="5">
    <source>
        <dbReference type="Google" id="ProtNLM"/>
    </source>
</evidence>